<protein>
    <recommendedName>
        <fullName evidence="3">Mannose-1-phosphate guanyltransferase C-terminal domain-containing protein</fullName>
    </recommendedName>
</protein>
<evidence type="ECO:0000256" key="2">
    <source>
        <dbReference type="ARBA" id="ARBA00023315"/>
    </source>
</evidence>
<evidence type="ECO:0000256" key="1">
    <source>
        <dbReference type="ARBA" id="ARBA00022679"/>
    </source>
</evidence>
<reference evidence="4" key="1">
    <citation type="journal article" date="2020" name="mSystems">
        <title>Genome- and Community-Level Interaction Insights into Carbon Utilization and Element Cycling Functions of Hydrothermarchaeota in Hydrothermal Sediment.</title>
        <authorList>
            <person name="Zhou Z."/>
            <person name="Liu Y."/>
            <person name="Xu W."/>
            <person name="Pan J."/>
            <person name="Luo Z.H."/>
            <person name="Li M."/>
        </authorList>
    </citation>
    <scope>NUCLEOTIDE SEQUENCE [LARGE SCALE GENOMIC DNA]</scope>
    <source>
        <strain evidence="4">HyVt-483</strain>
    </source>
</reference>
<dbReference type="SUPFAM" id="SSF51161">
    <property type="entry name" value="Trimeric LpxA-like enzymes"/>
    <property type="match status" value="1"/>
</dbReference>
<organism evidence="4">
    <name type="scientific">Thermosulfurimonas dismutans</name>
    <dbReference type="NCBI Taxonomy" id="999894"/>
    <lineage>
        <taxon>Bacteria</taxon>
        <taxon>Pseudomonadati</taxon>
        <taxon>Thermodesulfobacteriota</taxon>
        <taxon>Thermodesulfobacteria</taxon>
        <taxon>Thermodesulfobacteriales</taxon>
        <taxon>Thermodesulfobacteriaceae</taxon>
        <taxon>Thermosulfurimonas</taxon>
    </lineage>
</organism>
<evidence type="ECO:0000313" key="4">
    <source>
        <dbReference type="EMBL" id="HFC97119.1"/>
    </source>
</evidence>
<accession>A0A7C3GFX5</accession>
<dbReference type="AlphaFoldDB" id="A0A7C3GFX5"/>
<dbReference type="GO" id="GO:0016746">
    <property type="term" value="F:acyltransferase activity"/>
    <property type="evidence" value="ECO:0007669"/>
    <property type="project" value="UniProtKB-KW"/>
</dbReference>
<comment type="caution">
    <text evidence="4">The sequence shown here is derived from an EMBL/GenBank/DDBJ whole genome shotgun (WGS) entry which is preliminary data.</text>
</comment>
<dbReference type="EMBL" id="DRMH01000015">
    <property type="protein sequence ID" value="HFC97119.1"/>
    <property type="molecule type" value="Genomic_DNA"/>
</dbReference>
<name>A0A7C3GFX5_9BACT</name>
<dbReference type="Gene3D" id="2.160.10.10">
    <property type="entry name" value="Hexapeptide repeat proteins"/>
    <property type="match status" value="1"/>
</dbReference>
<proteinExistence type="predicted"/>
<gene>
    <name evidence="4" type="ORF">ENJ40_01505</name>
</gene>
<dbReference type="PANTHER" id="PTHR43584:SF8">
    <property type="entry name" value="N-ACETYLMURAMATE ALPHA-1-PHOSPHATE URIDYLYLTRANSFERASE"/>
    <property type="match status" value="1"/>
</dbReference>
<keyword evidence="1" id="KW-0808">Transferase</keyword>
<dbReference type="Proteomes" id="UP000886043">
    <property type="component" value="Unassembled WGS sequence"/>
</dbReference>
<evidence type="ECO:0000259" key="3">
    <source>
        <dbReference type="Pfam" id="PF25087"/>
    </source>
</evidence>
<dbReference type="Pfam" id="PF25087">
    <property type="entry name" value="GMPPB_C"/>
    <property type="match status" value="1"/>
</dbReference>
<dbReference type="InterPro" id="IPR050065">
    <property type="entry name" value="GlmU-like"/>
</dbReference>
<sequence length="263" mass="28096">MSLGPEDFFSLAEITRHRVLFEGCTRVWEILPRLSDYLREHITPLPSSVPVGGPLPQGWVICRGEALPFSEVEIVREKGRWLIRRAGEILAGAILFPGAVLMDREIEFLPGSIVEPGALIAGPTLIGPNTEVRQGAYIRGEVLTGEGCVIGHTTEVKRAVFLDGAKAGHFAYVGDSILGRQVNLGAGTKLANLRLTRGTVRIRYQGELLDTGLRKLGAILGDGVQTGCNSVTNPGTLIGPGSLVLPNVTAGPGVIPPRSILRK</sequence>
<dbReference type="GO" id="GO:0016779">
    <property type="term" value="F:nucleotidyltransferase activity"/>
    <property type="evidence" value="ECO:0007669"/>
    <property type="project" value="UniProtKB-ARBA"/>
</dbReference>
<dbReference type="InterPro" id="IPR056729">
    <property type="entry name" value="GMPPB_C"/>
</dbReference>
<feature type="domain" description="Mannose-1-phosphate guanyltransferase C-terminal" evidence="3">
    <location>
        <begin position="120"/>
        <end position="226"/>
    </location>
</feature>
<keyword evidence="2" id="KW-0012">Acyltransferase</keyword>
<dbReference type="PANTHER" id="PTHR43584">
    <property type="entry name" value="NUCLEOTIDYL TRANSFERASE"/>
    <property type="match status" value="1"/>
</dbReference>
<dbReference type="InterPro" id="IPR011004">
    <property type="entry name" value="Trimer_LpxA-like_sf"/>
</dbReference>